<name>A0AAV3Q4N6_LITER</name>
<organism evidence="1 2">
    <name type="scientific">Lithospermum erythrorhizon</name>
    <name type="common">Purple gromwell</name>
    <name type="synonym">Lithospermum officinale var. erythrorhizon</name>
    <dbReference type="NCBI Taxonomy" id="34254"/>
    <lineage>
        <taxon>Eukaryota</taxon>
        <taxon>Viridiplantae</taxon>
        <taxon>Streptophyta</taxon>
        <taxon>Embryophyta</taxon>
        <taxon>Tracheophyta</taxon>
        <taxon>Spermatophyta</taxon>
        <taxon>Magnoliopsida</taxon>
        <taxon>eudicotyledons</taxon>
        <taxon>Gunneridae</taxon>
        <taxon>Pentapetalae</taxon>
        <taxon>asterids</taxon>
        <taxon>lamiids</taxon>
        <taxon>Boraginales</taxon>
        <taxon>Boraginaceae</taxon>
        <taxon>Boraginoideae</taxon>
        <taxon>Lithospermeae</taxon>
        <taxon>Lithospermum</taxon>
    </lineage>
</organism>
<dbReference type="EMBL" id="BAABME010019727">
    <property type="protein sequence ID" value="GAA0158147.1"/>
    <property type="molecule type" value="Genomic_DNA"/>
</dbReference>
<comment type="caution">
    <text evidence="1">The sequence shown here is derived from an EMBL/GenBank/DDBJ whole genome shotgun (WGS) entry which is preliminary data.</text>
</comment>
<reference evidence="1 2" key="1">
    <citation type="submission" date="2024-01" db="EMBL/GenBank/DDBJ databases">
        <title>The complete chloroplast genome sequence of Lithospermum erythrorhizon: insights into the phylogenetic relationship among Boraginaceae species and the maternal lineages of purple gromwells.</title>
        <authorList>
            <person name="Okada T."/>
            <person name="Watanabe K."/>
        </authorList>
    </citation>
    <scope>NUCLEOTIDE SEQUENCE [LARGE SCALE GENOMIC DNA]</scope>
</reference>
<evidence type="ECO:0000313" key="2">
    <source>
        <dbReference type="Proteomes" id="UP001454036"/>
    </source>
</evidence>
<keyword evidence="2" id="KW-1185">Reference proteome</keyword>
<accession>A0AAV3Q4N6</accession>
<dbReference type="Pfam" id="PF14223">
    <property type="entry name" value="Retrotran_gag_2"/>
    <property type="match status" value="1"/>
</dbReference>
<protein>
    <recommendedName>
        <fullName evidence="3">Gag-pol polyprotein</fullName>
    </recommendedName>
</protein>
<proteinExistence type="predicted"/>
<evidence type="ECO:0000313" key="1">
    <source>
        <dbReference type="EMBL" id="GAA0158147.1"/>
    </source>
</evidence>
<sequence length="70" mass="7960">MEEDESIASYNNNIKDIANESSSIGVTMSNDKLMRNILSTIPEKFAYKVTALEQAQDLTVMRLDELIDKY</sequence>
<gene>
    <name evidence="1" type="ORF">LIER_38592</name>
</gene>
<dbReference type="Proteomes" id="UP001454036">
    <property type="component" value="Unassembled WGS sequence"/>
</dbReference>
<evidence type="ECO:0008006" key="3">
    <source>
        <dbReference type="Google" id="ProtNLM"/>
    </source>
</evidence>
<dbReference type="AlphaFoldDB" id="A0AAV3Q4N6"/>